<accession>A0A0V1GTR9</accession>
<reference evidence="2 3" key="1">
    <citation type="submission" date="2015-01" db="EMBL/GenBank/DDBJ databases">
        <title>Evolution of Trichinella species and genotypes.</title>
        <authorList>
            <person name="Korhonen P.K."/>
            <person name="Edoardo P."/>
            <person name="Giuseppe L.R."/>
            <person name="Gasser R.B."/>
        </authorList>
    </citation>
    <scope>NUCLEOTIDE SEQUENCE [LARGE SCALE GENOMIC DNA]</scope>
    <source>
        <strain evidence="2">ISS1029</strain>
    </source>
</reference>
<evidence type="ECO:0000313" key="2">
    <source>
        <dbReference type="EMBL" id="KRZ01538.1"/>
    </source>
</evidence>
<gene>
    <name evidence="2" type="ORF">T11_2988</name>
</gene>
<dbReference type="Proteomes" id="UP000055024">
    <property type="component" value="Unassembled WGS sequence"/>
</dbReference>
<keyword evidence="3" id="KW-1185">Reference proteome</keyword>
<proteinExistence type="predicted"/>
<dbReference type="EMBL" id="JYDP01000280">
    <property type="protein sequence ID" value="KRZ01538.1"/>
    <property type="molecule type" value="Genomic_DNA"/>
</dbReference>
<feature type="region of interest" description="Disordered" evidence="1">
    <location>
        <begin position="1"/>
        <end position="33"/>
    </location>
</feature>
<dbReference type="OrthoDB" id="5931898at2759"/>
<evidence type="ECO:0000313" key="3">
    <source>
        <dbReference type="Proteomes" id="UP000055024"/>
    </source>
</evidence>
<sequence>MFFSTDEQVLRKDFSTPPTPKGEPNCHASLDGSTRRSDLADRVTVPCSVFTVTDLTAPSSLGWISMILSMGRLTHAAPGSCTIVADTAISVSSGSHHLSRRHTGYLLHRVSGSDDPDLVLMATRVWLTVWLCQPDVVVLDQPLCHRVVDWQDVRLIGWRQSGSPHVRQSTTNHFDLKTV</sequence>
<evidence type="ECO:0000256" key="1">
    <source>
        <dbReference type="SAM" id="MobiDB-lite"/>
    </source>
</evidence>
<name>A0A0V1GTR9_9BILA</name>
<comment type="caution">
    <text evidence="2">The sequence shown here is derived from an EMBL/GenBank/DDBJ whole genome shotgun (WGS) entry which is preliminary data.</text>
</comment>
<protein>
    <submittedName>
        <fullName evidence="2">Uncharacterized protein</fullName>
    </submittedName>
</protein>
<organism evidence="2 3">
    <name type="scientific">Trichinella zimbabwensis</name>
    <dbReference type="NCBI Taxonomy" id="268475"/>
    <lineage>
        <taxon>Eukaryota</taxon>
        <taxon>Metazoa</taxon>
        <taxon>Ecdysozoa</taxon>
        <taxon>Nematoda</taxon>
        <taxon>Enoplea</taxon>
        <taxon>Dorylaimia</taxon>
        <taxon>Trichinellida</taxon>
        <taxon>Trichinellidae</taxon>
        <taxon>Trichinella</taxon>
    </lineage>
</organism>
<dbReference type="AlphaFoldDB" id="A0A0V1GTR9"/>